<protein>
    <recommendedName>
        <fullName evidence="9">NB-ARC domain-containing protein</fullName>
    </recommendedName>
</protein>
<feature type="domain" description="Disease resistance protein At4g27190-like leucine-rich repeats" evidence="6">
    <location>
        <begin position="1371"/>
        <end position="1470"/>
    </location>
</feature>
<dbReference type="PANTHER" id="PTHR33463:SF203">
    <property type="entry name" value="AAA+ ATPASE DOMAIN-CONTAINING PROTEIN"/>
    <property type="match status" value="1"/>
</dbReference>
<keyword evidence="2" id="KW-0547">Nucleotide-binding</keyword>
<dbReference type="Pfam" id="PF23247">
    <property type="entry name" value="LRR_RPS2"/>
    <property type="match status" value="3"/>
</dbReference>
<dbReference type="InterPro" id="IPR002182">
    <property type="entry name" value="NB-ARC"/>
</dbReference>
<dbReference type="GO" id="GO:0043531">
    <property type="term" value="F:ADP binding"/>
    <property type="evidence" value="ECO:0007669"/>
    <property type="project" value="InterPro"/>
</dbReference>
<feature type="domain" description="Disease resistance protein At4g27190-like leucine-rich repeats" evidence="6">
    <location>
        <begin position="1032"/>
        <end position="1182"/>
    </location>
</feature>
<evidence type="ECO:0000256" key="3">
    <source>
        <dbReference type="ARBA" id="ARBA00022821"/>
    </source>
</evidence>
<feature type="domain" description="Disease resistance protein At4g27190-like leucine-rich repeats" evidence="6">
    <location>
        <begin position="730"/>
        <end position="871"/>
    </location>
</feature>
<dbReference type="InterPro" id="IPR032675">
    <property type="entry name" value="LRR_dom_sf"/>
</dbReference>
<organism evidence="7 8">
    <name type="scientific">Crotalaria pallida</name>
    <name type="common">Smooth rattlebox</name>
    <name type="synonym">Crotalaria striata</name>
    <dbReference type="NCBI Taxonomy" id="3830"/>
    <lineage>
        <taxon>Eukaryota</taxon>
        <taxon>Viridiplantae</taxon>
        <taxon>Streptophyta</taxon>
        <taxon>Embryophyta</taxon>
        <taxon>Tracheophyta</taxon>
        <taxon>Spermatophyta</taxon>
        <taxon>Magnoliopsida</taxon>
        <taxon>eudicotyledons</taxon>
        <taxon>Gunneridae</taxon>
        <taxon>Pentapetalae</taxon>
        <taxon>rosids</taxon>
        <taxon>fabids</taxon>
        <taxon>Fabales</taxon>
        <taxon>Fabaceae</taxon>
        <taxon>Papilionoideae</taxon>
        <taxon>50 kb inversion clade</taxon>
        <taxon>genistoids sensu lato</taxon>
        <taxon>core genistoids</taxon>
        <taxon>Crotalarieae</taxon>
        <taxon>Crotalaria</taxon>
    </lineage>
</organism>
<evidence type="ECO:0000259" key="5">
    <source>
        <dbReference type="Pfam" id="PF00931"/>
    </source>
</evidence>
<reference evidence="7 8" key="1">
    <citation type="submission" date="2024-01" db="EMBL/GenBank/DDBJ databases">
        <title>The genomes of 5 underutilized Papilionoideae crops provide insights into root nodulation and disease resistanc.</title>
        <authorList>
            <person name="Yuan L."/>
        </authorList>
    </citation>
    <scope>NUCLEOTIDE SEQUENCE [LARGE SCALE GENOMIC DNA]</scope>
    <source>
        <strain evidence="7">ZHUSHIDOU_FW_LH</strain>
        <tissue evidence="7">Leaf</tissue>
    </source>
</reference>
<name>A0AAN9HP46_CROPI</name>
<dbReference type="GO" id="GO:0006952">
    <property type="term" value="P:defense response"/>
    <property type="evidence" value="ECO:0007669"/>
    <property type="project" value="UniProtKB-KW"/>
</dbReference>
<dbReference type="Gene3D" id="3.40.50.300">
    <property type="entry name" value="P-loop containing nucleotide triphosphate hydrolases"/>
    <property type="match status" value="1"/>
</dbReference>
<evidence type="ECO:0000313" key="7">
    <source>
        <dbReference type="EMBL" id="KAK7244019.1"/>
    </source>
</evidence>
<evidence type="ECO:0000256" key="4">
    <source>
        <dbReference type="ARBA" id="ARBA00022840"/>
    </source>
</evidence>
<comment type="caution">
    <text evidence="7">The sequence shown here is derived from an EMBL/GenBank/DDBJ whole genome shotgun (WGS) entry which is preliminary data.</text>
</comment>
<dbReference type="InterPro" id="IPR050905">
    <property type="entry name" value="Plant_NBS-LRR"/>
</dbReference>
<evidence type="ECO:0000256" key="1">
    <source>
        <dbReference type="ARBA" id="ARBA00008894"/>
    </source>
</evidence>
<evidence type="ECO:0000256" key="2">
    <source>
        <dbReference type="ARBA" id="ARBA00022741"/>
    </source>
</evidence>
<evidence type="ECO:0000259" key="6">
    <source>
        <dbReference type="Pfam" id="PF23247"/>
    </source>
</evidence>
<dbReference type="InterPro" id="IPR027417">
    <property type="entry name" value="P-loop_NTPase"/>
</dbReference>
<dbReference type="PRINTS" id="PR00364">
    <property type="entry name" value="DISEASERSIST"/>
</dbReference>
<dbReference type="Gene3D" id="1.10.8.430">
    <property type="entry name" value="Helical domain of apoptotic protease-activating factors"/>
    <property type="match status" value="1"/>
</dbReference>
<dbReference type="SUPFAM" id="SSF52058">
    <property type="entry name" value="L domain-like"/>
    <property type="match status" value="3"/>
</dbReference>
<dbReference type="EMBL" id="JAYWIO010000008">
    <property type="protein sequence ID" value="KAK7244019.1"/>
    <property type="molecule type" value="Genomic_DNA"/>
</dbReference>
<gene>
    <name evidence="7" type="ORF">RIF29_38836</name>
</gene>
<evidence type="ECO:0008006" key="9">
    <source>
        <dbReference type="Google" id="ProtNLM"/>
    </source>
</evidence>
<keyword evidence="4" id="KW-0067">ATP-binding</keyword>
<keyword evidence="3" id="KW-0611">Plant defense</keyword>
<dbReference type="SUPFAM" id="SSF52540">
    <property type="entry name" value="P-loop containing nucleoside triphosphate hydrolases"/>
    <property type="match status" value="1"/>
</dbReference>
<accession>A0AAN9HP46</accession>
<dbReference type="InterPro" id="IPR042197">
    <property type="entry name" value="Apaf_helical"/>
</dbReference>
<dbReference type="InterPro" id="IPR057135">
    <property type="entry name" value="At4g27190-like_LRR"/>
</dbReference>
<feature type="domain" description="NB-ARC" evidence="5">
    <location>
        <begin position="163"/>
        <end position="328"/>
    </location>
</feature>
<dbReference type="PANTHER" id="PTHR33463">
    <property type="entry name" value="NB-ARC DOMAIN-CONTAINING PROTEIN-RELATED"/>
    <property type="match status" value="1"/>
</dbReference>
<comment type="similarity">
    <text evidence="1">Belongs to the disease resistance NB-LRR family.</text>
</comment>
<sequence>MVVMEIITSVAAKIAEFAVAPIGRQLGYMISYKTNFEELKIKVKQLEGTKDTVQHSVDEAIRNGQEIEKIVLGWLEKVDSTVAEANQLCDNEGHAKAECSCGHFPNLWTRHQLSRKATKIAEAIPGIMADGDFQKVSFQPPLLVGITSSNARGYEALDSRTSILNQIMQTLKNDHVCMVGLYGLGGVGKSSLVQQLAWKIVQDGSFGVVVSAIVTSSPDVKAIQVKIAESLGLKFNEETPEGRASKLRARICKEQSILIIMDDIWEKLDLIEVGVPFGEDHKGCKLFFTSRNLDVLTEKMGVEEQFCFILNTLSTEESWSLFERKIGDSAKDNNLRPTALKVAEACGGLPVLICPVANALKNKRKPAWDDALKQLTRLDKNGLTATVYSAINLSYEHLENDELKSLFLLLGSFGQTKIWTKYLLIYFWSLNLYEDADSLAQARNRLYNLATKLRSACLLLEEEGDSVKMHDLVHEVASKLASKDRSIFSVKMHSELKEWPEMNRLRQCYRMFLPDCRIHDLPKSLECPELEILVLVSRNNFLKAPDHFFAWTQELKVLYLGGIDVIPSLPSSLSHLPKLRALYLRECMLEDITLVAELKNLEFLGFEHSEIRKLPQVVGKLTRLRLLDLTNVSGLKAIPAKLISSLPHLEELYMANTFIQWEDEGSKSLSKNASLGELRHLLQLKALEIMIQDASVLPKDLLIFGQLDKYTIFVGNDWKWSWKETISKTLKLNQGRTKNIHLDQGIKLLLNNVEELCLTNLNGVTNVLSQLNEEGFPQLSFLDIQSSEDIQCIIHTKEWHQSCAAFPKLEYLVLHNLPNMSKICEGPLQVQSFSELKVIKVKGCDQLENVFLHSMVKGLSKLVEVEISQCKTMSQIIADDDTEIDKIEFPQLHSLRIDCTPNLASFYSKPMTADIELRRDDSAVPVPLFGDEISFPNLENLKISSIYLRRIWDDHLSDNSCIQNLKSLVIDDCSNLVSLFPSSVARGLVNLQHLSISRCDMLQELFPTKENAASLPSASISLLNDEVVFPSLETLAISHMDSLESIFNHQLVSNSFPKLIKLEISFCSKLMSVFSSYELKHLSNLETMLVTSCDSLEVVFEIEGVNYSCPVSQQGLQTKLKILRLEDLPMLKHIWSKDPRGSLGFQNLCTVNVSKCQSLNHVFPLYVAMELKKLEVLDISNCSIDHIVENDEMAEIPTKLVLRQLKSLKLWFLTELRNFCNGMHTLECLNLKELDVLDCDKLEIFALKSRNCQDESVDHQPLFSFEKIIQSVEEFSLSSKDSKLICNDPQCDDDFYKVKALRLQRFNSSDEDPTSSLQRFTNLEKLTLFSCDFKMEQIQENTQMEQILQNLQTLEVYCCGSLKTIAPSPVLFQNLNTLLVSLCDALVNIIFSRTVASLPRLRNLAIFHCEMLEEIVVSEDDDAREITFVKLELLELRRLPKLTSFCKGNLVFKFPLLQSLCVVECPMMETFTQGILSAPLLRSVYVTDEGDEWLWDGDLNTTVAKCYRQSHCEEV</sequence>
<dbReference type="Gene3D" id="3.80.10.10">
    <property type="entry name" value="Ribonuclease Inhibitor"/>
    <property type="match status" value="5"/>
</dbReference>
<dbReference type="GO" id="GO:0005524">
    <property type="term" value="F:ATP binding"/>
    <property type="evidence" value="ECO:0007669"/>
    <property type="project" value="UniProtKB-KW"/>
</dbReference>
<keyword evidence="8" id="KW-1185">Reference proteome</keyword>
<proteinExistence type="inferred from homology"/>
<dbReference type="Pfam" id="PF00931">
    <property type="entry name" value="NB-ARC"/>
    <property type="match status" value="1"/>
</dbReference>
<evidence type="ECO:0000313" key="8">
    <source>
        <dbReference type="Proteomes" id="UP001372338"/>
    </source>
</evidence>
<dbReference type="Proteomes" id="UP001372338">
    <property type="component" value="Unassembled WGS sequence"/>
</dbReference>